<dbReference type="EMBL" id="QYUO01000003">
    <property type="protein sequence ID" value="RJF92065.1"/>
    <property type="molecule type" value="Genomic_DNA"/>
</dbReference>
<proteinExistence type="inferred from homology"/>
<dbReference type="CDD" id="cd00882">
    <property type="entry name" value="Ras_like_GTPase"/>
    <property type="match status" value="1"/>
</dbReference>
<keyword evidence="1" id="KW-0547">Nucleotide-binding</keyword>
<reference evidence="3" key="1">
    <citation type="submission" date="2018-09" db="EMBL/GenBank/DDBJ databases">
        <authorList>
            <person name="Zhu H."/>
        </authorList>
    </citation>
    <scope>NUCLEOTIDE SEQUENCE [LARGE SCALE GENOMIC DNA]</scope>
    <source>
        <strain evidence="3">K1R23-30</strain>
    </source>
</reference>
<organism evidence="2 3">
    <name type="scientific">Noviherbaspirillum saxi</name>
    <dbReference type="NCBI Taxonomy" id="2320863"/>
    <lineage>
        <taxon>Bacteria</taxon>
        <taxon>Pseudomonadati</taxon>
        <taxon>Pseudomonadota</taxon>
        <taxon>Betaproteobacteria</taxon>
        <taxon>Burkholderiales</taxon>
        <taxon>Oxalobacteraceae</taxon>
        <taxon>Noviherbaspirillum</taxon>
    </lineage>
</organism>
<dbReference type="PANTHER" id="PTHR40453:SF2">
    <property type="entry name" value="ACETATE KINASE EUTP-RELATED"/>
    <property type="match status" value="1"/>
</dbReference>
<dbReference type="SUPFAM" id="SSF52540">
    <property type="entry name" value="P-loop containing nucleoside triphosphate hydrolases"/>
    <property type="match status" value="1"/>
</dbReference>
<comment type="similarity">
    <text evidence="1">Belongs to the EutP/PduV family.</text>
</comment>
<evidence type="ECO:0000313" key="2">
    <source>
        <dbReference type="EMBL" id="RJF92065.1"/>
    </source>
</evidence>
<dbReference type="RefSeq" id="WP_119771951.1">
    <property type="nucleotide sequence ID" value="NZ_QYUO01000003.1"/>
</dbReference>
<dbReference type="InterPro" id="IPR027417">
    <property type="entry name" value="P-loop_NTPase"/>
</dbReference>
<gene>
    <name evidence="2" type="ORF">D3871_25765</name>
</gene>
<dbReference type="Proteomes" id="UP000265955">
    <property type="component" value="Unassembled WGS sequence"/>
</dbReference>
<dbReference type="GO" id="GO:0005524">
    <property type="term" value="F:ATP binding"/>
    <property type="evidence" value="ECO:0007669"/>
    <property type="project" value="UniProtKB-UniRule"/>
</dbReference>
<evidence type="ECO:0000256" key="1">
    <source>
        <dbReference type="PIRNR" id="PIRNR036409"/>
    </source>
</evidence>
<name>A0A3A3FL33_9BURK</name>
<dbReference type="InterPro" id="IPR012381">
    <property type="entry name" value="EutP_PduV"/>
</dbReference>
<dbReference type="Gene3D" id="3.40.50.300">
    <property type="entry name" value="P-loop containing nucleotide triphosphate hydrolases"/>
    <property type="match status" value="1"/>
</dbReference>
<keyword evidence="3" id="KW-1185">Reference proteome</keyword>
<dbReference type="PANTHER" id="PTHR40453">
    <property type="entry name" value="PROTEIN YOEF"/>
    <property type="match status" value="1"/>
</dbReference>
<evidence type="ECO:0000313" key="3">
    <source>
        <dbReference type="Proteomes" id="UP000265955"/>
    </source>
</evidence>
<dbReference type="AlphaFoldDB" id="A0A3A3FL33"/>
<dbReference type="GO" id="GO:0006576">
    <property type="term" value="P:biogenic amine metabolic process"/>
    <property type="evidence" value="ECO:0007669"/>
    <property type="project" value="InterPro"/>
</dbReference>
<protein>
    <submittedName>
        <fullName evidence="2">Ethanolamine utilization protein EutP</fullName>
    </submittedName>
</protein>
<dbReference type="Pfam" id="PF10662">
    <property type="entry name" value="PduV-EutP"/>
    <property type="match status" value="1"/>
</dbReference>
<sequence length="163" mass="17807">MDRSNAFVLVGAVGAGKSSLFNVLFDKEEAALKTQAVVFETGGMDTPGEFFSHPRLYNALIQTVSDVGTIVYVHDGTDRTCRLPPGMLRVYGGKRVVGAITKIDMPECDPDFAERLLRENGVNDAIFRVSSRVRETVGPLKRFLFGELSDGPHACGDVERKKA</sequence>
<accession>A0A3A3FL33</accession>
<comment type="caution">
    <text evidence="2">The sequence shown here is derived from an EMBL/GenBank/DDBJ whole genome shotgun (WGS) entry which is preliminary data.</text>
</comment>
<dbReference type="PIRSF" id="PIRSF036409">
    <property type="entry name" value="EutP_PduV"/>
    <property type="match status" value="1"/>
</dbReference>
<dbReference type="OrthoDB" id="8586209at2"/>